<comment type="caution">
    <text evidence="3">The sequence shown here is derived from an EMBL/GenBank/DDBJ whole genome shotgun (WGS) entry which is preliminary data.</text>
</comment>
<dbReference type="Proteomes" id="UP000886844">
    <property type="component" value="Unassembled WGS sequence"/>
</dbReference>
<reference evidence="3" key="1">
    <citation type="journal article" date="2021" name="PeerJ">
        <title>Extensive microbial diversity within the chicken gut microbiome revealed by metagenomics and culture.</title>
        <authorList>
            <person name="Gilroy R."/>
            <person name="Ravi A."/>
            <person name="Getino M."/>
            <person name="Pursley I."/>
            <person name="Horton D.L."/>
            <person name="Alikhan N.F."/>
            <person name="Baker D."/>
            <person name="Gharbi K."/>
            <person name="Hall N."/>
            <person name="Watson M."/>
            <person name="Adriaenssens E.M."/>
            <person name="Foster-Nyarko E."/>
            <person name="Jarju S."/>
            <person name="Secka A."/>
            <person name="Antonio M."/>
            <person name="Oren A."/>
            <person name="Chaudhuri R.R."/>
            <person name="La Ragione R."/>
            <person name="Hildebrand F."/>
            <person name="Pallen M.J."/>
        </authorList>
    </citation>
    <scope>NUCLEOTIDE SEQUENCE</scope>
    <source>
        <strain evidence="3">5134</strain>
    </source>
</reference>
<gene>
    <name evidence="3" type="ORF">H9828_01445</name>
</gene>
<evidence type="ECO:0000259" key="2">
    <source>
        <dbReference type="Pfam" id="PF03432"/>
    </source>
</evidence>
<feature type="compositionally biased region" description="Basic residues" evidence="1">
    <location>
        <begin position="411"/>
        <end position="424"/>
    </location>
</feature>
<feature type="region of interest" description="Disordered" evidence="1">
    <location>
        <begin position="382"/>
        <end position="424"/>
    </location>
</feature>
<accession>A0A9D1YZ96</accession>
<name>A0A9D1YZ96_9BACT</name>
<dbReference type="AlphaFoldDB" id="A0A9D1YZ96"/>
<dbReference type="Pfam" id="PF03432">
    <property type="entry name" value="Relaxase"/>
    <property type="match status" value="1"/>
</dbReference>
<evidence type="ECO:0000313" key="3">
    <source>
        <dbReference type="EMBL" id="HIY68061.1"/>
    </source>
</evidence>
<protein>
    <submittedName>
        <fullName evidence="3">Relaxase/mobilization nuclease domain-containing protein</fullName>
    </submittedName>
</protein>
<sequence>MIGKIVTGKSFGGAVRYLLGKEPGKAYILTSDGVALTSRQALIGSFEFQRRARPDVERVVGHISLSFHPDDDPRMSNQLMLDLAREYMQRMEITGTQYLVVRHTDTKHPHLHILYNRVRYDTTLVPDRNERLRNMRICRELKQEYGLTFSRGKEQVATERLHGPEQLRHRIYDHLRELLPDCTSWTALAKELAKRHVATTFVHRGGDPTKEIQGVTFTLEGHTFKASQVDRKFSYGRLSQRVEQNRLRQAMIEQIRNYTEEQRPQVAAILQKLKAEKQRSPEPPRRNLSIAGKPLTKEQVEMLRDGEPIFVRGTQSEGYVVMDDRLQMAWVYRDDPRDWVEYGKYTMRRMDRDRIEAGYVVRALVKWWGGTTACPYLWKEKASDTTYRESWDDPREPRPAQTERQQDRPRRIISPKKKSRGPSR</sequence>
<dbReference type="InterPro" id="IPR005094">
    <property type="entry name" value="Endonuclease_MobA/VirD2"/>
</dbReference>
<evidence type="ECO:0000313" key="4">
    <source>
        <dbReference type="Proteomes" id="UP000886844"/>
    </source>
</evidence>
<proteinExistence type="predicted"/>
<evidence type="ECO:0000256" key="1">
    <source>
        <dbReference type="SAM" id="MobiDB-lite"/>
    </source>
</evidence>
<organism evidence="3 4">
    <name type="scientific">Candidatus Alistipes intestinigallinarum</name>
    <dbReference type="NCBI Taxonomy" id="2838440"/>
    <lineage>
        <taxon>Bacteria</taxon>
        <taxon>Pseudomonadati</taxon>
        <taxon>Bacteroidota</taxon>
        <taxon>Bacteroidia</taxon>
        <taxon>Bacteroidales</taxon>
        <taxon>Rikenellaceae</taxon>
        <taxon>Alistipes</taxon>
    </lineage>
</organism>
<feature type="compositionally biased region" description="Basic and acidic residues" evidence="1">
    <location>
        <begin position="382"/>
        <end position="398"/>
    </location>
</feature>
<feature type="domain" description="MobA/VirD2-like nuclease" evidence="2">
    <location>
        <begin position="17"/>
        <end position="147"/>
    </location>
</feature>
<dbReference type="EMBL" id="DXDA01000014">
    <property type="protein sequence ID" value="HIY68061.1"/>
    <property type="molecule type" value="Genomic_DNA"/>
</dbReference>
<reference evidence="3" key="2">
    <citation type="submission" date="2021-04" db="EMBL/GenBank/DDBJ databases">
        <authorList>
            <person name="Gilroy R."/>
        </authorList>
    </citation>
    <scope>NUCLEOTIDE SEQUENCE</scope>
    <source>
        <strain evidence="3">5134</strain>
    </source>
</reference>